<dbReference type="PANTHER" id="PTHR35046:SF9">
    <property type="entry name" value="RNA-DIRECTED DNA POLYMERASE"/>
    <property type="match status" value="1"/>
</dbReference>
<name>A0A371GJH1_MUCPR</name>
<dbReference type="PANTHER" id="PTHR35046">
    <property type="entry name" value="ZINC KNUCKLE (CCHC-TYPE) FAMILY PROTEIN"/>
    <property type="match status" value="1"/>
</dbReference>
<dbReference type="Gene3D" id="3.30.420.10">
    <property type="entry name" value="Ribonuclease H-like superfamily/Ribonuclease H"/>
    <property type="match status" value="1"/>
</dbReference>
<dbReference type="PROSITE" id="PS50994">
    <property type="entry name" value="INTEGRASE"/>
    <property type="match status" value="1"/>
</dbReference>
<evidence type="ECO:0000259" key="1">
    <source>
        <dbReference type="PROSITE" id="PS50994"/>
    </source>
</evidence>
<dbReference type="InterPro" id="IPR012337">
    <property type="entry name" value="RNaseH-like_sf"/>
</dbReference>
<dbReference type="SUPFAM" id="SSF53098">
    <property type="entry name" value="Ribonuclease H-like"/>
    <property type="match status" value="1"/>
</dbReference>
<keyword evidence="3" id="KW-1185">Reference proteome</keyword>
<dbReference type="EMBL" id="QJKJ01005312">
    <property type="protein sequence ID" value="RDX90709.1"/>
    <property type="molecule type" value="Genomic_DNA"/>
</dbReference>
<dbReference type="Pfam" id="PF24626">
    <property type="entry name" value="SH3_Tf2-1"/>
    <property type="match status" value="1"/>
</dbReference>
<evidence type="ECO:0000313" key="3">
    <source>
        <dbReference type="Proteomes" id="UP000257109"/>
    </source>
</evidence>
<sequence>WPNMKHDLQAICNQCITCKQAKSKVMPHGLPRSQSGKDCIFVVVDRFSKMTHFIACSKTNDETHVANLFFKEVVCLHGLSRIIVSDRDMRFLGTKLLFSIVAHPQANGQTEVVNRTIATLLCAIIQKNLTNWEKFLPHVEFAYNRTVHSTSSYSPFEVVYELHANVRANIKKRNEQYSRQANKGRVKVIFELGDWLWVHKQKERFPIQRNSKVKPRGDEPFHVLETINDNTYKLDLPTTYGEKFDSRMNPFEEGAND</sequence>
<proteinExistence type="predicted"/>
<dbReference type="AlphaFoldDB" id="A0A371GJH1"/>
<evidence type="ECO:0000313" key="2">
    <source>
        <dbReference type="EMBL" id="RDX90709.1"/>
    </source>
</evidence>
<dbReference type="GO" id="GO:0003676">
    <property type="term" value="F:nucleic acid binding"/>
    <property type="evidence" value="ECO:0007669"/>
    <property type="project" value="InterPro"/>
</dbReference>
<dbReference type="OrthoDB" id="1935586at2759"/>
<accession>A0A371GJH1</accession>
<dbReference type="InterPro" id="IPR036397">
    <property type="entry name" value="RNaseH_sf"/>
</dbReference>
<feature type="domain" description="Integrase catalytic" evidence="1">
    <location>
        <begin position="92"/>
        <end position="163"/>
    </location>
</feature>
<reference evidence="2" key="1">
    <citation type="submission" date="2018-05" db="EMBL/GenBank/DDBJ databases">
        <title>Draft genome of Mucuna pruriens seed.</title>
        <authorList>
            <person name="Nnadi N.E."/>
            <person name="Vos R."/>
            <person name="Hasami M.H."/>
            <person name="Devisetty U.K."/>
            <person name="Aguiy J.C."/>
        </authorList>
    </citation>
    <scope>NUCLEOTIDE SEQUENCE [LARGE SCALE GENOMIC DNA]</scope>
    <source>
        <strain evidence="2">JCA_2017</strain>
    </source>
</reference>
<feature type="non-terminal residue" evidence="2">
    <location>
        <position position="1"/>
    </location>
</feature>
<dbReference type="GO" id="GO:0015074">
    <property type="term" value="P:DNA integration"/>
    <property type="evidence" value="ECO:0007669"/>
    <property type="project" value="InterPro"/>
</dbReference>
<dbReference type="InterPro" id="IPR001584">
    <property type="entry name" value="Integrase_cat-core"/>
</dbReference>
<gene>
    <name evidence="2" type="ORF">CR513_27401</name>
</gene>
<dbReference type="Proteomes" id="UP000257109">
    <property type="component" value="Unassembled WGS sequence"/>
</dbReference>
<organism evidence="2 3">
    <name type="scientific">Mucuna pruriens</name>
    <name type="common">Velvet bean</name>
    <name type="synonym">Dolichos pruriens</name>
    <dbReference type="NCBI Taxonomy" id="157652"/>
    <lineage>
        <taxon>Eukaryota</taxon>
        <taxon>Viridiplantae</taxon>
        <taxon>Streptophyta</taxon>
        <taxon>Embryophyta</taxon>
        <taxon>Tracheophyta</taxon>
        <taxon>Spermatophyta</taxon>
        <taxon>Magnoliopsida</taxon>
        <taxon>eudicotyledons</taxon>
        <taxon>Gunneridae</taxon>
        <taxon>Pentapetalae</taxon>
        <taxon>rosids</taxon>
        <taxon>fabids</taxon>
        <taxon>Fabales</taxon>
        <taxon>Fabaceae</taxon>
        <taxon>Papilionoideae</taxon>
        <taxon>50 kb inversion clade</taxon>
        <taxon>NPAAA clade</taxon>
        <taxon>indigoferoid/millettioid clade</taxon>
        <taxon>Phaseoleae</taxon>
        <taxon>Mucuna</taxon>
    </lineage>
</organism>
<protein>
    <recommendedName>
        <fullName evidence="1">Integrase catalytic domain-containing protein</fullName>
    </recommendedName>
</protein>
<comment type="caution">
    <text evidence="2">The sequence shown here is derived from an EMBL/GenBank/DDBJ whole genome shotgun (WGS) entry which is preliminary data.</text>
</comment>
<dbReference type="InterPro" id="IPR056924">
    <property type="entry name" value="SH3_Tf2-1"/>
</dbReference>